<keyword evidence="3 7" id="KW-1133">Transmembrane helix</keyword>
<feature type="transmembrane region" description="Helical" evidence="7">
    <location>
        <begin position="181"/>
        <end position="203"/>
    </location>
</feature>
<evidence type="ECO:0000256" key="4">
    <source>
        <dbReference type="ARBA" id="ARBA00023136"/>
    </source>
</evidence>
<feature type="transmembrane region" description="Helical" evidence="7">
    <location>
        <begin position="215"/>
        <end position="237"/>
    </location>
</feature>
<dbReference type="Pfam" id="PF20684">
    <property type="entry name" value="Fung_rhodopsin"/>
    <property type="match status" value="1"/>
</dbReference>
<comment type="subcellular location">
    <subcellularLocation>
        <location evidence="1">Membrane</location>
        <topology evidence="1">Multi-pass membrane protein</topology>
    </subcellularLocation>
</comment>
<sequence>MSNKTFELQMYPPGDEQRRQNVAVGAIILLTILGTACVSLRVYTRACVVRNMGNEDWTIIVAALLSMVFAIQLLVSVKKFNLGFSGMSLTMAQSVESAKLGLSEIAVYKTVVTLIKASILMIYLRLSVTKTFEWLCKASIYLLFIYQTIVIIIIPLECIPLRKMWDFTGTVPGRCIDTATFYYITSGFHILMDVWILFLPYRLIFSISRPTRERLAVYSIFGLGFFGTLCSIVRFHFLVIALTSRDPYYDSLGVNVWSIIEINVGIICASMPTLRPLLSRAQRTRTRQALRKPDFSDALSSPRDGKRGGLLQVKEMFITLGTMTTSTFRNTKDSYSDDEEWQDEKPPPVPPKDPRMPKIPYPDMAYRKF</sequence>
<gene>
    <name evidence="9" type="ORF">GRF29_69g1292877</name>
</gene>
<evidence type="ECO:0000256" key="6">
    <source>
        <dbReference type="SAM" id="MobiDB-lite"/>
    </source>
</evidence>
<feature type="region of interest" description="Disordered" evidence="6">
    <location>
        <begin position="329"/>
        <end position="369"/>
    </location>
</feature>
<protein>
    <recommendedName>
        <fullName evidence="8">Rhodopsin domain-containing protein</fullName>
    </recommendedName>
</protein>
<proteinExistence type="inferred from homology"/>
<evidence type="ECO:0000256" key="1">
    <source>
        <dbReference type="ARBA" id="ARBA00004141"/>
    </source>
</evidence>
<dbReference type="Proteomes" id="UP001280581">
    <property type="component" value="Unassembled WGS sequence"/>
</dbReference>
<feature type="transmembrane region" description="Helical" evidence="7">
    <location>
        <begin position="257"/>
        <end position="278"/>
    </location>
</feature>
<feature type="domain" description="Rhodopsin" evidence="8">
    <location>
        <begin position="40"/>
        <end position="280"/>
    </location>
</feature>
<feature type="transmembrane region" description="Helical" evidence="7">
    <location>
        <begin position="105"/>
        <end position="126"/>
    </location>
</feature>
<evidence type="ECO:0000256" key="7">
    <source>
        <dbReference type="SAM" id="Phobius"/>
    </source>
</evidence>
<dbReference type="PANTHER" id="PTHR33048:SF123">
    <property type="entry name" value="INTEGRAL MEMBRANE PROTEIN"/>
    <property type="match status" value="1"/>
</dbReference>
<evidence type="ECO:0000313" key="9">
    <source>
        <dbReference type="EMBL" id="KAK3209270.1"/>
    </source>
</evidence>
<dbReference type="InterPro" id="IPR052337">
    <property type="entry name" value="SAT4-like"/>
</dbReference>
<evidence type="ECO:0000259" key="8">
    <source>
        <dbReference type="Pfam" id="PF20684"/>
    </source>
</evidence>
<reference evidence="9 10" key="1">
    <citation type="submission" date="2021-02" db="EMBL/GenBank/DDBJ databases">
        <title>Genome assembly of Pseudopithomyces chartarum.</title>
        <authorList>
            <person name="Jauregui R."/>
            <person name="Singh J."/>
            <person name="Voisey C."/>
        </authorList>
    </citation>
    <scope>NUCLEOTIDE SEQUENCE [LARGE SCALE GENOMIC DNA]</scope>
    <source>
        <strain evidence="9 10">AGR01</strain>
    </source>
</reference>
<keyword evidence="2 7" id="KW-0812">Transmembrane</keyword>
<dbReference type="PANTHER" id="PTHR33048">
    <property type="entry name" value="PTH11-LIKE INTEGRAL MEMBRANE PROTEIN (AFU_ORTHOLOGUE AFUA_5G11245)"/>
    <property type="match status" value="1"/>
</dbReference>
<dbReference type="AlphaFoldDB" id="A0AAN6RHU2"/>
<name>A0AAN6RHU2_9PLEO</name>
<feature type="region of interest" description="Disordered" evidence="6">
    <location>
        <begin position="288"/>
        <end position="307"/>
    </location>
</feature>
<evidence type="ECO:0000256" key="2">
    <source>
        <dbReference type="ARBA" id="ARBA00022692"/>
    </source>
</evidence>
<comment type="caution">
    <text evidence="9">The sequence shown here is derived from an EMBL/GenBank/DDBJ whole genome shotgun (WGS) entry which is preliminary data.</text>
</comment>
<evidence type="ECO:0000256" key="5">
    <source>
        <dbReference type="ARBA" id="ARBA00038359"/>
    </source>
</evidence>
<feature type="transmembrane region" description="Helical" evidence="7">
    <location>
        <begin position="138"/>
        <end position="156"/>
    </location>
</feature>
<feature type="transmembrane region" description="Helical" evidence="7">
    <location>
        <begin position="56"/>
        <end position="75"/>
    </location>
</feature>
<keyword evidence="4 7" id="KW-0472">Membrane</keyword>
<accession>A0AAN6RHU2</accession>
<comment type="similarity">
    <text evidence="5">Belongs to the SAT4 family.</text>
</comment>
<dbReference type="GO" id="GO:0016020">
    <property type="term" value="C:membrane"/>
    <property type="evidence" value="ECO:0007669"/>
    <property type="project" value="UniProtKB-SubCell"/>
</dbReference>
<organism evidence="9 10">
    <name type="scientific">Pseudopithomyces chartarum</name>
    <dbReference type="NCBI Taxonomy" id="1892770"/>
    <lineage>
        <taxon>Eukaryota</taxon>
        <taxon>Fungi</taxon>
        <taxon>Dikarya</taxon>
        <taxon>Ascomycota</taxon>
        <taxon>Pezizomycotina</taxon>
        <taxon>Dothideomycetes</taxon>
        <taxon>Pleosporomycetidae</taxon>
        <taxon>Pleosporales</taxon>
        <taxon>Massarineae</taxon>
        <taxon>Didymosphaeriaceae</taxon>
        <taxon>Pseudopithomyces</taxon>
    </lineage>
</organism>
<evidence type="ECO:0000313" key="10">
    <source>
        <dbReference type="Proteomes" id="UP001280581"/>
    </source>
</evidence>
<keyword evidence="10" id="KW-1185">Reference proteome</keyword>
<evidence type="ECO:0000256" key="3">
    <source>
        <dbReference type="ARBA" id="ARBA00022989"/>
    </source>
</evidence>
<feature type="transmembrane region" description="Helical" evidence="7">
    <location>
        <begin position="20"/>
        <end position="44"/>
    </location>
</feature>
<dbReference type="InterPro" id="IPR049326">
    <property type="entry name" value="Rhodopsin_dom_fungi"/>
</dbReference>
<dbReference type="EMBL" id="WVTA01000006">
    <property type="protein sequence ID" value="KAK3209270.1"/>
    <property type="molecule type" value="Genomic_DNA"/>
</dbReference>